<keyword evidence="1" id="KW-0472">Membrane</keyword>
<sequence length="724" mass="83729">MATVNFSPLLVLSVILAQTAATFGLGNVAVGHAEPNPQATLDIIHARLTDYFVPFENCITMVFFQGKFSWATKRTTNGPIISLEYDIEISLVTGRMIYNKFSVLRRRNPATFCWATLAILPEKAGLLLPNEFHVFVNMPSFIYTILRSHYFIIVTGVENDVKSYLRKNIMFLRMYVAEVILVDVTKVDNSLLLFQYHNLYEIKKPVFKMEHSEEWYQIGCTPGECFDQLVLLGKNLSRLNKYFWATRGTHDANLLSGVFNKTDIWTMRNSRYAYQLITNLISFHGFFCFLILQDVLIYGLEDLTPFHYFDPMEKISMYGLGGHDFVMYDVQKYSFVSCYGIRENFEMLGALSSPFDVASWACIIILFVLVVLILSIMLRRNMSDGMFLIIAISLETSISLSAYETKFRRNKYPMYGIRTLCLVWTIFVGTIFISWYKTWFTMEMIVPTVYESPWKSVMDVEGIQVLMPFDLLAGNIINMVPQIDYFRYKMFYFDILVRCQKVWNMYTNEDHNFGERKTAEELVQKLKPHFGMDDNLRFVGNGTFSPMGSLTQPYDKSVLIDYPIQPVEYDERDSYGVTKRLQTCGKVALMDRKENIAAITNFLNDNQHHAKFVQGDGDSFFMTVRGWTIPRVRMNYVEKRLKSFISSGILTHLKVVYKLWTPSRLLGHYGNWTGPKVRPVTRLDFSSKVTTGFYVCGIGLLICFLVLLAEILKHKYVHSYFTGV</sequence>
<evidence type="ECO:0000256" key="1">
    <source>
        <dbReference type="SAM" id="Phobius"/>
    </source>
</evidence>
<keyword evidence="1" id="KW-1133">Transmembrane helix</keyword>
<gene>
    <name evidence="3" type="ORF">Fcan01_26537</name>
</gene>
<dbReference type="Proteomes" id="UP000198287">
    <property type="component" value="Unassembled WGS sequence"/>
</dbReference>
<feature type="chain" id="PRO_5012352829" evidence="2">
    <location>
        <begin position="22"/>
        <end position="724"/>
    </location>
</feature>
<proteinExistence type="predicted"/>
<keyword evidence="2" id="KW-0732">Signal</keyword>
<keyword evidence="4" id="KW-1185">Reference proteome</keyword>
<evidence type="ECO:0000313" key="4">
    <source>
        <dbReference type="Proteomes" id="UP000198287"/>
    </source>
</evidence>
<feature type="transmembrane region" description="Helical" evidence="1">
    <location>
        <begin position="357"/>
        <end position="378"/>
    </location>
</feature>
<accession>A0A226D0F5</accession>
<protein>
    <submittedName>
        <fullName evidence="3">Uncharacterized protein</fullName>
    </submittedName>
</protein>
<feature type="signal peptide" evidence="2">
    <location>
        <begin position="1"/>
        <end position="21"/>
    </location>
</feature>
<organism evidence="3 4">
    <name type="scientific">Folsomia candida</name>
    <name type="common">Springtail</name>
    <dbReference type="NCBI Taxonomy" id="158441"/>
    <lineage>
        <taxon>Eukaryota</taxon>
        <taxon>Metazoa</taxon>
        <taxon>Ecdysozoa</taxon>
        <taxon>Arthropoda</taxon>
        <taxon>Hexapoda</taxon>
        <taxon>Collembola</taxon>
        <taxon>Entomobryomorpha</taxon>
        <taxon>Isotomoidea</taxon>
        <taxon>Isotomidae</taxon>
        <taxon>Proisotominae</taxon>
        <taxon>Folsomia</taxon>
    </lineage>
</organism>
<name>A0A226D0F5_FOLCA</name>
<comment type="caution">
    <text evidence="3">The sequence shown here is derived from an EMBL/GenBank/DDBJ whole genome shotgun (WGS) entry which is preliminary data.</text>
</comment>
<dbReference type="EMBL" id="LNIX01000044">
    <property type="protein sequence ID" value="OXA38663.1"/>
    <property type="molecule type" value="Genomic_DNA"/>
</dbReference>
<evidence type="ECO:0000256" key="2">
    <source>
        <dbReference type="SAM" id="SignalP"/>
    </source>
</evidence>
<dbReference type="AlphaFoldDB" id="A0A226D0F5"/>
<feature type="transmembrane region" description="Helical" evidence="1">
    <location>
        <begin position="415"/>
        <end position="436"/>
    </location>
</feature>
<reference evidence="3 4" key="1">
    <citation type="submission" date="2015-12" db="EMBL/GenBank/DDBJ databases">
        <title>The genome of Folsomia candida.</title>
        <authorList>
            <person name="Faddeeva A."/>
            <person name="Derks M.F."/>
            <person name="Anvar Y."/>
            <person name="Smit S."/>
            <person name="Van Straalen N."/>
            <person name="Roelofs D."/>
        </authorList>
    </citation>
    <scope>NUCLEOTIDE SEQUENCE [LARGE SCALE GENOMIC DNA]</scope>
    <source>
        <strain evidence="3 4">VU population</strain>
        <tissue evidence="3">Whole body</tissue>
    </source>
</reference>
<feature type="transmembrane region" description="Helical" evidence="1">
    <location>
        <begin position="692"/>
        <end position="712"/>
    </location>
</feature>
<evidence type="ECO:0000313" key="3">
    <source>
        <dbReference type="EMBL" id="OXA38663.1"/>
    </source>
</evidence>
<keyword evidence="1" id="KW-0812">Transmembrane</keyword>
<feature type="transmembrane region" description="Helical" evidence="1">
    <location>
        <begin position="276"/>
        <end position="300"/>
    </location>
</feature>